<dbReference type="RefSeq" id="WP_090617419.1">
    <property type="nucleotide sequence ID" value="NZ_FOFD01000003.1"/>
</dbReference>
<keyword evidence="4" id="KW-1185">Reference proteome</keyword>
<dbReference type="InterPro" id="IPR055768">
    <property type="entry name" value="DUF7344"/>
</dbReference>
<evidence type="ECO:0000256" key="1">
    <source>
        <dbReference type="SAM" id="MobiDB-lite"/>
    </source>
</evidence>
<accession>A0A1H9IEU7</accession>
<dbReference type="Pfam" id="PF24035">
    <property type="entry name" value="DUF7344"/>
    <property type="match status" value="1"/>
</dbReference>
<feature type="compositionally biased region" description="Basic and acidic residues" evidence="1">
    <location>
        <begin position="1"/>
        <end position="17"/>
    </location>
</feature>
<reference evidence="4" key="1">
    <citation type="submission" date="2016-10" db="EMBL/GenBank/DDBJ databases">
        <authorList>
            <person name="Varghese N."/>
            <person name="Submissions S."/>
        </authorList>
    </citation>
    <scope>NUCLEOTIDE SEQUENCE [LARGE SCALE GENOMIC DNA]</scope>
    <source>
        <strain evidence="4">DSM 25055</strain>
    </source>
</reference>
<organism evidence="3 4">
    <name type="scientific">Natrinema salaciae</name>
    <dbReference type="NCBI Taxonomy" id="1186196"/>
    <lineage>
        <taxon>Archaea</taxon>
        <taxon>Methanobacteriati</taxon>
        <taxon>Methanobacteriota</taxon>
        <taxon>Stenosarchaea group</taxon>
        <taxon>Halobacteria</taxon>
        <taxon>Halobacteriales</taxon>
        <taxon>Natrialbaceae</taxon>
        <taxon>Natrinema</taxon>
    </lineage>
</organism>
<protein>
    <recommendedName>
        <fullName evidence="2">DUF7344 domain-containing protein</fullName>
    </recommendedName>
</protein>
<proteinExistence type="predicted"/>
<feature type="region of interest" description="Disordered" evidence="1">
    <location>
        <begin position="1"/>
        <end position="27"/>
    </location>
</feature>
<evidence type="ECO:0000313" key="4">
    <source>
        <dbReference type="Proteomes" id="UP000199114"/>
    </source>
</evidence>
<dbReference type="AlphaFoldDB" id="A0A1H9IEU7"/>
<evidence type="ECO:0000313" key="3">
    <source>
        <dbReference type="EMBL" id="SEQ73074.1"/>
    </source>
</evidence>
<dbReference type="EMBL" id="FOFD01000003">
    <property type="protein sequence ID" value="SEQ73074.1"/>
    <property type="molecule type" value="Genomic_DNA"/>
</dbReference>
<name>A0A1H9IEU7_9EURY</name>
<sequence length="139" mass="15529">MTIHPERSAPTSDRFHLGNDGAIGRRPLPRETVRDMLDNDRRREVLRCVLAADDPVSVRTLVGRLADAEHDPTVGTTIHQLRQRIHTSLCQTHLPLLAEHDIVRFDRALSLVGPAVNCAAFESLLEFESLERPIAARLG</sequence>
<gene>
    <name evidence="3" type="ORF">SAMN04489841_2209</name>
</gene>
<dbReference type="Proteomes" id="UP000199114">
    <property type="component" value="Unassembled WGS sequence"/>
</dbReference>
<feature type="domain" description="DUF7344" evidence="2">
    <location>
        <begin position="35"/>
        <end position="108"/>
    </location>
</feature>
<evidence type="ECO:0000259" key="2">
    <source>
        <dbReference type="Pfam" id="PF24035"/>
    </source>
</evidence>
<dbReference type="OrthoDB" id="156929at2157"/>